<organism evidence="1">
    <name type="scientific">uncultured Caudovirales phage</name>
    <dbReference type="NCBI Taxonomy" id="2100421"/>
    <lineage>
        <taxon>Viruses</taxon>
        <taxon>Duplodnaviria</taxon>
        <taxon>Heunggongvirae</taxon>
        <taxon>Uroviricota</taxon>
        <taxon>Caudoviricetes</taxon>
        <taxon>Peduoviridae</taxon>
        <taxon>Maltschvirus</taxon>
        <taxon>Maltschvirus maltsch</taxon>
    </lineage>
</organism>
<sequence>METARRAKEVAKANGNEGKAAVMAFDANFVKVSEWAEKIGAQRPNDRDAIKRMGRETVRAAEVFAAIARSL</sequence>
<protein>
    <submittedName>
        <fullName evidence="1">Uncharacterized protein</fullName>
    </submittedName>
</protein>
<reference evidence="1" key="1">
    <citation type="submission" date="2020-04" db="EMBL/GenBank/DDBJ databases">
        <authorList>
            <person name="Chiriac C."/>
            <person name="Salcher M."/>
            <person name="Ghai R."/>
            <person name="Kavagutti S V."/>
        </authorList>
    </citation>
    <scope>NUCLEOTIDE SEQUENCE</scope>
</reference>
<proteinExistence type="predicted"/>
<name>A0A6J5NUT2_9CAUD</name>
<gene>
    <name evidence="1" type="ORF">UFOVP773_30</name>
</gene>
<evidence type="ECO:0000313" key="1">
    <source>
        <dbReference type="EMBL" id="CAB4161071.1"/>
    </source>
</evidence>
<accession>A0A6J5NUT2</accession>
<dbReference type="EMBL" id="LR796702">
    <property type="protein sequence ID" value="CAB4161071.1"/>
    <property type="molecule type" value="Genomic_DNA"/>
</dbReference>